<dbReference type="PANTHER" id="PTHR10492:SF57">
    <property type="entry name" value="ATP-DEPENDENT DNA HELICASE"/>
    <property type="match status" value="1"/>
</dbReference>
<evidence type="ECO:0000259" key="2">
    <source>
        <dbReference type="Pfam" id="PF05970"/>
    </source>
</evidence>
<protein>
    <recommendedName>
        <fullName evidence="1">ATP-dependent DNA helicase</fullName>
        <ecNumber evidence="1">5.6.2.3</ecNumber>
    </recommendedName>
</protein>
<gene>
    <name evidence="3" type="ORF">NGRA_0474</name>
</gene>
<dbReference type="EC" id="5.6.2.3" evidence="1"/>
<dbReference type="PANTHER" id="PTHR10492">
    <property type="match status" value="1"/>
</dbReference>
<comment type="similarity">
    <text evidence="1">Belongs to the helicase family.</text>
</comment>
<keyword evidence="1" id="KW-0378">Hydrolase</keyword>
<dbReference type="InterPro" id="IPR010285">
    <property type="entry name" value="DNA_helicase_pif1-like_DEAD"/>
</dbReference>
<dbReference type="GO" id="GO:0006281">
    <property type="term" value="P:DNA repair"/>
    <property type="evidence" value="ECO:0007669"/>
    <property type="project" value="UniProtKB-KW"/>
</dbReference>
<accession>A0A9P6H3H8</accession>
<keyword evidence="1" id="KW-0227">DNA damage</keyword>
<keyword evidence="1" id="KW-0234">DNA repair</keyword>
<name>A0A9P6H3H8_9MICR</name>
<keyword evidence="1" id="KW-0233">DNA recombination</keyword>
<organism evidence="3 4">
    <name type="scientific">Nosema granulosis</name>
    <dbReference type="NCBI Taxonomy" id="83296"/>
    <lineage>
        <taxon>Eukaryota</taxon>
        <taxon>Fungi</taxon>
        <taxon>Fungi incertae sedis</taxon>
        <taxon>Microsporidia</taxon>
        <taxon>Nosematidae</taxon>
        <taxon>Nosema</taxon>
    </lineage>
</organism>
<keyword evidence="1" id="KW-0347">Helicase</keyword>
<evidence type="ECO:0000313" key="3">
    <source>
        <dbReference type="EMBL" id="KAF9764535.1"/>
    </source>
</evidence>
<dbReference type="OrthoDB" id="272985at2759"/>
<comment type="catalytic activity">
    <reaction evidence="1">
        <text>ATP + H2O = ADP + phosphate + H(+)</text>
        <dbReference type="Rhea" id="RHEA:13065"/>
        <dbReference type="ChEBI" id="CHEBI:15377"/>
        <dbReference type="ChEBI" id="CHEBI:15378"/>
        <dbReference type="ChEBI" id="CHEBI:30616"/>
        <dbReference type="ChEBI" id="CHEBI:43474"/>
        <dbReference type="ChEBI" id="CHEBI:456216"/>
        <dbReference type="EC" id="5.6.2.3"/>
    </reaction>
</comment>
<reference evidence="3 4" key="1">
    <citation type="journal article" date="2020" name="Genome Biol. Evol.">
        <title>Comparative genomics of strictly vertically transmitted, feminizing microsporidia endosymbionts of amphipod crustaceans.</title>
        <authorList>
            <person name="Cormier A."/>
            <person name="Chebbi M.A."/>
            <person name="Giraud I."/>
            <person name="Wattier R."/>
            <person name="Teixeira M."/>
            <person name="Gilbert C."/>
            <person name="Rigaud T."/>
            <person name="Cordaux R."/>
        </authorList>
    </citation>
    <scope>NUCLEOTIDE SEQUENCE [LARGE SCALE GENOMIC DNA]</scope>
    <source>
        <strain evidence="3 4">Ou3-Ou53</strain>
    </source>
</reference>
<dbReference type="GO" id="GO:0016787">
    <property type="term" value="F:hydrolase activity"/>
    <property type="evidence" value="ECO:0007669"/>
    <property type="project" value="UniProtKB-KW"/>
</dbReference>
<dbReference type="Proteomes" id="UP000740883">
    <property type="component" value="Unassembled WGS sequence"/>
</dbReference>
<dbReference type="GO" id="GO:0043139">
    <property type="term" value="F:5'-3' DNA helicase activity"/>
    <property type="evidence" value="ECO:0007669"/>
    <property type="project" value="UniProtKB-EC"/>
</dbReference>
<keyword evidence="4" id="KW-1185">Reference proteome</keyword>
<dbReference type="GO" id="GO:0006310">
    <property type="term" value="P:DNA recombination"/>
    <property type="evidence" value="ECO:0007669"/>
    <property type="project" value="UniProtKB-KW"/>
</dbReference>
<keyword evidence="1" id="KW-0067">ATP-binding</keyword>
<proteinExistence type="inferred from homology"/>
<feature type="domain" description="DNA helicase Pif1-like DEAD-box helicase" evidence="2">
    <location>
        <begin position="1"/>
        <end position="96"/>
    </location>
</feature>
<comment type="caution">
    <text evidence="3">The sequence shown here is derived from an EMBL/GenBank/DDBJ whole genome shotgun (WGS) entry which is preliminary data.</text>
</comment>
<dbReference type="Pfam" id="PF05970">
    <property type="entry name" value="PIF1"/>
    <property type="match status" value="1"/>
</dbReference>
<dbReference type="GO" id="GO:0005524">
    <property type="term" value="F:ATP binding"/>
    <property type="evidence" value="ECO:0007669"/>
    <property type="project" value="UniProtKB-KW"/>
</dbReference>
<evidence type="ECO:0000256" key="1">
    <source>
        <dbReference type="RuleBase" id="RU363044"/>
    </source>
</evidence>
<comment type="cofactor">
    <cofactor evidence="1">
        <name>Mg(2+)</name>
        <dbReference type="ChEBI" id="CHEBI:18420"/>
    </cofactor>
</comment>
<dbReference type="AlphaFoldDB" id="A0A9P6H3H8"/>
<dbReference type="EMBL" id="SBJO01000017">
    <property type="protein sequence ID" value="KAF9764535.1"/>
    <property type="molecule type" value="Genomic_DNA"/>
</dbReference>
<keyword evidence="1" id="KW-0547">Nucleotide-binding</keyword>
<dbReference type="GO" id="GO:0000723">
    <property type="term" value="P:telomere maintenance"/>
    <property type="evidence" value="ECO:0007669"/>
    <property type="project" value="InterPro"/>
</dbReference>
<sequence length="129" mass="14718">MMPKHALDAIDEVLKRYLHSNDIFSGTIVLLGGDFRQTSNIVLKGTLIVIIEISLLSARTWRHVRVLSQSANMRSMNQDMFADWLLTIRNDSSNDRENLVSIPDEYVEKGDLVESIFDSEMIRFSARSS</sequence>
<evidence type="ECO:0000313" key="4">
    <source>
        <dbReference type="Proteomes" id="UP000740883"/>
    </source>
</evidence>